<evidence type="ECO:0000256" key="5">
    <source>
        <dbReference type="ARBA" id="ARBA00022792"/>
    </source>
</evidence>
<name>A0A9P8QAD2_WICPI</name>
<accession>A0A9P8QAD2</accession>
<keyword evidence="7 11" id="KW-1133">Transmembrane helix</keyword>
<protein>
    <recommendedName>
        <fullName evidence="3 11">Mitochondrial import inner membrane translocase subunit Tim21</fullName>
    </recommendedName>
</protein>
<evidence type="ECO:0000256" key="1">
    <source>
        <dbReference type="ARBA" id="ARBA00004434"/>
    </source>
</evidence>
<keyword evidence="8 11" id="KW-0811">Translocation</keyword>
<evidence type="ECO:0000256" key="10">
    <source>
        <dbReference type="ARBA" id="ARBA00023136"/>
    </source>
</evidence>
<dbReference type="OrthoDB" id="436405at2759"/>
<sequence>MFRNSLLSLKASAGHSIRSSMLLNTTRRSLLIAQPQLISTKFTRFNSSTSSSSSESQSQHSSSTSAKDPKKTKKPSTLWPKIKTAFTFTFSTTLVIGAVTLSGLVIYLVLSELLLPSGDTQVFNHAVSLVEKDEKVQKLLGFEEGTRLKAYGETNGGDKWTRNRPIASQRSEDRQGKEHLFMRFNVEHDNKVASVQLETVQADVLHPEFRYIFVDVPGQKRVYVIEPPKQKSFIGSALGARDPGAGFLGVKWGPKKSD</sequence>
<evidence type="ECO:0000256" key="9">
    <source>
        <dbReference type="ARBA" id="ARBA00023128"/>
    </source>
</evidence>
<comment type="caution">
    <text evidence="13">The sequence shown here is derived from an EMBL/GenBank/DDBJ whole genome shotgun (WGS) entry which is preliminary data.</text>
</comment>
<comment type="function">
    <text evidence="11">Essential component of the TIM23 complex, a complex that mediates the translocation of transit peptide-containing proteins across the mitochondrial inner membrane.</text>
</comment>
<organism evidence="13 14">
    <name type="scientific">Wickerhamomyces pijperi</name>
    <name type="common">Yeast</name>
    <name type="synonym">Pichia pijperi</name>
    <dbReference type="NCBI Taxonomy" id="599730"/>
    <lineage>
        <taxon>Eukaryota</taxon>
        <taxon>Fungi</taxon>
        <taxon>Dikarya</taxon>
        <taxon>Ascomycota</taxon>
        <taxon>Saccharomycotina</taxon>
        <taxon>Saccharomycetes</taxon>
        <taxon>Phaffomycetales</taxon>
        <taxon>Wickerhamomycetaceae</taxon>
        <taxon>Wickerhamomyces</taxon>
    </lineage>
</organism>
<keyword evidence="5 11" id="KW-0999">Mitochondrion inner membrane</keyword>
<dbReference type="PANTHER" id="PTHR13032">
    <property type="entry name" value="MITOCHONDRIAL IMPORT INNER MEMBRANE TRANSLOCASE SUBUNIT TIM21"/>
    <property type="match status" value="1"/>
</dbReference>
<proteinExistence type="inferred from homology"/>
<keyword evidence="11" id="KW-0813">Transport</keyword>
<keyword evidence="14" id="KW-1185">Reference proteome</keyword>
<keyword evidence="9 11" id="KW-0496">Mitochondrion</keyword>
<dbReference type="EMBL" id="JAEUBG010001689">
    <property type="protein sequence ID" value="KAH3685995.1"/>
    <property type="molecule type" value="Genomic_DNA"/>
</dbReference>
<evidence type="ECO:0000313" key="13">
    <source>
        <dbReference type="EMBL" id="KAH3685995.1"/>
    </source>
</evidence>
<dbReference type="Proteomes" id="UP000774326">
    <property type="component" value="Unassembled WGS sequence"/>
</dbReference>
<keyword evidence="11" id="KW-0653">Protein transport</keyword>
<feature type="compositionally biased region" description="Low complexity" evidence="12">
    <location>
        <begin position="49"/>
        <end position="65"/>
    </location>
</feature>
<evidence type="ECO:0000313" key="14">
    <source>
        <dbReference type="Proteomes" id="UP000774326"/>
    </source>
</evidence>
<evidence type="ECO:0000256" key="3">
    <source>
        <dbReference type="ARBA" id="ARBA00020726"/>
    </source>
</evidence>
<dbReference type="InterPro" id="IPR038552">
    <property type="entry name" value="Tim21_IMS_sf"/>
</dbReference>
<reference evidence="13" key="2">
    <citation type="submission" date="2021-01" db="EMBL/GenBank/DDBJ databases">
        <authorList>
            <person name="Schikora-Tamarit M.A."/>
        </authorList>
    </citation>
    <scope>NUCLEOTIDE SEQUENCE</scope>
    <source>
        <strain evidence="13">CBS2887</strain>
    </source>
</reference>
<feature type="transmembrane region" description="Helical" evidence="11">
    <location>
        <begin position="85"/>
        <end position="110"/>
    </location>
</feature>
<keyword evidence="6" id="KW-0809">Transit peptide</keyword>
<keyword evidence="4 11" id="KW-0812">Transmembrane</keyword>
<evidence type="ECO:0000256" key="6">
    <source>
        <dbReference type="ARBA" id="ARBA00022946"/>
    </source>
</evidence>
<comment type="subunit">
    <text evidence="11">Component of the TIM23 complex.</text>
</comment>
<dbReference type="FunFam" id="3.10.450.320:FF:000002">
    <property type="entry name" value="Mitochondrial import inner membrane translocase subunit tim21"/>
    <property type="match status" value="1"/>
</dbReference>
<dbReference type="AlphaFoldDB" id="A0A9P8QAD2"/>
<evidence type="ECO:0000256" key="12">
    <source>
        <dbReference type="SAM" id="MobiDB-lite"/>
    </source>
</evidence>
<evidence type="ECO:0000256" key="7">
    <source>
        <dbReference type="ARBA" id="ARBA00022989"/>
    </source>
</evidence>
<dbReference type="Pfam" id="PF08294">
    <property type="entry name" value="TIM21"/>
    <property type="match status" value="1"/>
</dbReference>
<dbReference type="GO" id="GO:0005744">
    <property type="term" value="C:TIM23 mitochondrial import inner membrane translocase complex"/>
    <property type="evidence" value="ECO:0007669"/>
    <property type="project" value="UniProtKB-UniRule"/>
</dbReference>
<keyword evidence="10 11" id="KW-0472">Membrane</keyword>
<reference evidence="13" key="1">
    <citation type="journal article" date="2021" name="Open Biol.">
        <title>Shared evolutionary footprints suggest mitochondrial oxidative damage underlies multiple complex I losses in fungi.</title>
        <authorList>
            <person name="Schikora-Tamarit M.A."/>
            <person name="Marcet-Houben M."/>
            <person name="Nosek J."/>
            <person name="Gabaldon T."/>
        </authorList>
    </citation>
    <scope>NUCLEOTIDE SEQUENCE</scope>
    <source>
        <strain evidence="13">CBS2887</strain>
    </source>
</reference>
<evidence type="ECO:0000256" key="2">
    <source>
        <dbReference type="ARBA" id="ARBA00010867"/>
    </source>
</evidence>
<dbReference type="PANTHER" id="PTHR13032:SF6">
    <property type="entry name" value="MITOCHONDRIAL IMPORT INNER MEMBRANE TRANSLOCASE SUBUNIT TIM21"/>
    <property type="match status" value="1"/>
</dbReference>
<feature type="region of interest" description="Disordered" evidence="12">
    <location>
        <begin position="49"/>
        <end position="75"/>
    </location>
</feature>
<evidence type="ECO:0000256" key="11">
    <source>
        <dbReference type="RuleBase" id="RU367142"/>
    </source>
</evidence>
<comment type="subcellular location">
    <subcellularLocation>
        <location evidence="1 11">Mitochondrion inner membrane</location>
        <topology evidence="1 11">Single-pass membrane protein</topology>
    </subcellularLocation>
</comment>
<dbReference type="Gene3D" id="3.10.450.320">
    <property type="entry name" value="Mitochondrial import inner membrane translocase subunit Tim21"/>
    <property type="match status" value="1"/>
</dbReference>
<evidence type="ECO:0000256" key="8">
    <source>
        <dbReference type="ARBA" id="ARBA00023010"/>
    </source>
</evidence>
<evidence type="ECO:0000256" key="4">
    <source>
        <dbReference type="ARBA" id="ARBA00022692"/>
    </source>
</evidence>
<gene>
    <name evidence="13" type="ORF">WICPIJ_002994</name>
</gene>
<dbReference type="GO" id="GO:0030150">
    <property type="term" value="P:protein import into mitochondrial matrix"/>
    <property type="evidence" value="ECO:0007669"/>
    <property type="project" value="UniProtKB-UniRule"/>
</dbReference>
<dbReference type="InterPro" id="IPR013261">
    <property type="entry name" value="Tim21"/>
</dbReference>
<comment type="similarity">
    <text evidence="2 11">Belongs to the TIM21 family.</text>
</comment>